<feature type="region of interest" description="Disordered" evidence="1">
    <location>
        <begin position="222"/>
        <end position="253"/>
    </location>
</feature>
<proteinExistence type="predicted"/>
<dbReference type="Proteomes" id="UP001498398">
    <property type="component" value="Unassembled WGS sequence"/>
</dbReference>
<feature type="region of interest" description="Disordered" evidence="1">
    <location>
        <begin position="137"/>
        <end position="159"/>
    </location>
</feature>
<comment type="caution">
    <text evidence="2">The sequence shown here is derived from an EMBL/GenBank/DDBJ whole genome shotgun (WGS) entry which is preliminary data.</text>
</comment>
<protein>
    <submittedName>
        <fullName evidence="2">Uncharacterized protein</fullName>
    </submittedName>
</protein>
<gene>
    <name evidence="2" type="ORF">VKT23_014612</name>
</gene>
<sequence length="352" mass="38057">MAPLTLAAVAAQVAELTNEIEDLQDLINKKRAPKSIESLLRPLVTRLANFTVPEVNQISQNDSAHSCFAKALSVIRDATRVDGVGHIANLKAAREVCKTVVKTGDTRLKFKKKTATQDIEDLPDDDSDDGNACGNCTQAHPKASCPVKSRGKKSTVPYNQKASPSVEIIIDGDVNMEENTSMTAKGPEVRATTVSIPYSEVPGMDTTAWTYIRAQKILEQSLGAPRPNNKRIRGPESVDIRTPSATDVERSSGSYPRRLVEEVSLLPFSELSSKSSDSLKALANLLLVYCEQSLFATHRSLTGYKTAQEQRAEVLRILLERAVITPEAAEAPVAFPGVEDADSGSQGQSSLP</sequence>
<organism evidence="2 3">
    <name type="scientific">Marasmiellus scandens</name>
    <dbReference type="NCBI Taxonomy" id="2682957"/>
    <lineage>
        <taxon>Eukaryota</taxon>
        <taxon>Fungi</taxon>
        <taxon>Dikarya</taxon>
        <taxon>Basidiomycota</taxon>
        <taxon>Agaricomycotina</taxon>
        <taxon>Agaricomycetes</taxon>
        <taxon>Agaricomycetidae</taxon>
        <taxon>Agaricales</taxon>
        <taxon>Marasmiineae</taxon>
        <taxon>Omphalotaceae</taxon>
        <taxon>Marasmiellus</taxon>
    </lineage>
</organism>
<dbReference type="EMBL" id="JBANRG010000045">
    <property type="protein sequence ID" value="KAK7445989.1"/>
    <property type="molecule type" value="Genomic_DNA"/>
</dbReference>
<evidence type="ECO:0000256" key="1">
    <source>
        <dbReference type="SAM" id="MobiDB-lite"/>
    </source>
</evidence>
<evidence type="ECO:0000313" key="3">
    <source>
        <dbReference type="Proteomes" id="UP001498398"/>
    </source>
</evidence>
<accession>A0ABR1J340</accession>
<evidence type="ECO:0000313" key="2">
    <source>
        <dbReference type="EMBL" id="KAK7445989.1"/>
    </source>
</evidence>
<name>A0ABR1J340_9AGAR</name>
<keyword evidence="3" id="KW-1185">Reference proteome</keyword>
<reference evidence="2 3" key="1">
    <citation type="submission" date="2024-01" db="EMBL/GenBank/DDBJ databases">
        <title>A draft genome for the cacao thread blight pathogen Marasmiellus scandens.</title>
        <authorList>
            <person name="Baruah I.K."/>
            <person name="Leung J."/>
            <person name="Bukari Y."/>
            <person name="Amoako-Attah I."/>
            <person name="Meinhardt L.W."/>
            <person name="Bailey B.A."/>
            <person name="Cohen S.P."/>
        </authorList>
    </citation>
    <scope>NUCLEOTIDE SEQUENCE [LARGE SCALE GENOMIC DNA]</scope>
    <source>
        <strain evidence="2 3">GH-19</strain>
    </source>
</reference>